<dbReference type="InterPro" id="IPR012674">
    <property type="entry name" value="Calycin"/>
</dbReference>
<evidence type="ECO:0000259" key="1">
    <source>
        <dbReference type="Pfam" id="PF08212"/>
    </source>
</evidence>
<name>A0A834XR14_APHGI</name>
<reference evidence="2 3" key="1">
    <citation type="submission" date="2020-08" db="EMBL/GenBank/DDBJ databases">
        <title>Aphidius gifuensis genome sequencing and assembly.</title>
        <authorList>
            <person name="Du Z."/>
        </authorList>
    </citation>
    <scope>NUCLEOTIDE SEQUENCE [LARGE SCALE GENOMIC DNA]</scope>
    <source>
        <strain evidence="2">YNYX2018</strain>
        <tissue evidence="2">Adults</tissue>
    </source>
</reference>
<feature type="domain" description="Lipocalin/cytosolic fatty-acid binding" evidence="1">
    <location>
        <begin position="100"/>
        <end position="230"/>
    </location>
</feature>
<organism evidence="2 3">
    <name type="scientific">Aphidius gifuensis</name>
    <name type="common">Parasitoid wasp</name>
    <dbReference type="NCBI Taxonomy" id="684658"/>
    <lineage>
        <taxon>Eukaryota</taxon>
        <taxon>Metazoa</taxon>
        <taxon>Ecdysozoa</taxon>
        <taxon>Arthropoda</taxon>
        <taxon>Hexapoda</taxon>
        <taxon>Insecta</taxon>
        <taxon>Pterygota</taxon>
        <taxon>Neoptera</taxon>
        <taxon>Endopterygota</taxon>
        <taxon>Hymenoptera</taxon>
        <taxon>Apocrita</taxon>
        <taxon>Ichneumonoidea</taxon>
        <taxon>Braconidae</taxon>
        <taxon>Aphidiinae</taxon>
        <taxon>Aphidius</taxon>
    </lineage>
</organism>
<dbReference type="Proteomes" id="UP000639338">
    <property type="component" value="Unassembled WGS sequence"/>
</dbReference>
<evidence type="ECO:0000313" key="2">
    <source>
        <dbReference type="EMBL" id="KAF7991860.1"/>
    </source>
</evidence>
<evidence type="ECO:0000313" key="3">
    <source>
        <dbReference type="Proteomes" id="UP000639338"/>
    </source>
</evidence>
<gene>
    <name evidence="2" type="ORF">HCN44_010661</name>
</gene>
<dbReference type="AlphaFoldDB" id="A0A834XR14"/>
<accession>A0A834XR14</accession>
<dbReference type="GO" id="GO:0000302">
    <property type="term" value="P:response to reactive oxygen species"/>
    <property type="evidence" value="ECO:0007669"/>
    <property type="project" value="TreeGrafter"/>
</dbReference>
<dbReference type="OrthoDB" id="565904at2759"/>
<sequence length="251" mass="28669">MILNAVNPSTKLLRNSIAALFPKEHEHSSFTFRYPIKPPVNLGVMTVLATDYKHWGVKAGVINFHKFWLTFAWIDSREPTISPEHYEEACQVLRANNIPYAGIWYDIFRIPNVIDFGDKCSVVTYELNQQLGSYKMTINAINTITKKYRNSIAAALPKENQQSAFTFRYPIVPPIDLGTIYILDTDYENYAVWIGIIPLREYSWMFAFITSRKPTLSSEYYKKAVEILSANNAPIGALLPVEQTCSNIINT</sequence>
<dbReference type="PANTHER" id="PTHR10612">
    <property type="entry name" value="APOLIPOPROTEIN D"/>
    <property type="match status" value="1"/>
</dbReference>
<dbReference type="EMBL" id="JACMRX010000004">
    <property type="protein sequence ID" value="KAF7991860.1"/>
    <property type="molecule type" value="Genomic_DNA"/>
</dbReference>
<proteinExistence type="predicted"/>
<dbReference type="GO" id="GO:0005737">
    <property type="term" value="C:cytoplasm"/>
    <property type="evidence" value="ECO:0007669"/>
    <property type="project" value="TreeGrafter"/>
</dbReference>
<keyword evidence="3" id="KW-1185">Reference proteome</keyword>
<dbReference type="PANTHER" id="PTHR10612:SF34">
    <property type="entry name" value="APOLIPOPROTEIN D"/>
    <property type="match status" value="1"/>
</dbReference>
<dbReference type="SUPFAM" id="SSF50814">
    <property type="entry name" value="Lipocalins"/>
    <property type="match status" value="2"/>
</dbReference>
<comment type="caution">
    <text evidence="2">The sequence shown here is derived from an EMBL/GenBank/DDBJ whole genome shotgun (WGS) entry which is preliminary data.</text>
</comment>
<dbReference type="Pfam" id="PF08212">
    <property type="entry name" value="Lipocalin_2"/>
    <property type="match status" value="1"/>
</dbReference>
<dbReference type="GO" id="GO:0006629">
    <property type="term" value="P:lipid metabolic process"/>
    <property type="evidence" value="ECO:0007669"/>
    <property type="project" value="TreeGrafter"/>
</dbReference>
<protein>
    <recommendedName>
        <fullName evidence="1">Lipocalin/cytosolic fatty-acid binding domain-containing protein</fullName>
    </recommendedName>
</protein>
<dbReference type="Gene3D" id="2.40.128.20">
    <property type="match status" value="2"/>
</dbReference>
<dbReference type="InterPro" id="IPR000566">
    <property type="entry name" value="Lipocln_cytosolic_FA-bd_dom"/>
</dbReference>